<accession>A0A7G5FD93</accession>
<dbReference type="RefSeq" id="WP_182385392.1">
    <property type="nucleotide sequence ID" value="NZ_CP059833.1"/>
</dbReference>
<keyword evidence="3" id="KW-1185">Reference proteome</keyword>
<feature type="transmembrane region" description="Helical" evidence="1">
    <location>
        <begin position="75"/>
        <end position="99"/>
    </location>
</feature>
<dbReference type="InterPro" id="IPR021517">
    <property type="entry name" value="DUF3180"/>
</dbReference>
<gene>
    <name evidence="2" type="ORF">HW450_09460</name>
</gene>
<dbReference type="PROSITE" id="PS51257">
    <property type="entry name" value="PROKAR_LIPOPROTEIN"/>
    <property type="match status" value="1"/>
</dbReference>
<dbReference type="Proteomes" id="UP000515570">
    <property type="component" value="Chromosome"/>
</dbReference>
<proteinExistence type="predicted"/>
<protein>
    <submittedName>
        <fullName evidence="2">DUF3180 domain-containing protein</fullName>
    </submittedName>
</protein>
<keyword evidence="1" id="KW-0472">Membrane</keyword>
<dbReference type="AlphaFoldDB" id="A0A7G5FD93"/>
<sequence length="154" mass="15824">MKSTSITALIFSGVVVACATAILTWGFYGSLPATAASASVTLWLLTLVCLVLAWRIRERKDAGKIGMDRSQLSPLLAAQFLVIAKASAWTGSLVGGAYLGIAMYVLPRAADLVAAAEDVPGVIASTLGGIALSAAGVYLERNCETPPPTDGEPA</sequence>
<evidence type="ECO:0000313" key="2">
    <source>
        <dbReference type="EMBL" id="QMV84584.1"/>
    </source>
</evidence>
<feature type="transmembrane region" description="Helical" evidence="1">
    <location>
        <begin position="7"/>
        <end position="28"/>
    </location>
</feature>
<reference evidence="2 3" key="1">
    <citation type="submission" date="2020-07" db="EMBL/GenBank/DDBJ databases">
        <title>non toxigenic Corynebacterium sp. nov from a clinical source.</title>
        <authorList>
            <person name="Bernier A.-M."/>
            <person name="Bernard K."/>
        </authorList>
    </citation>
    <scope>NUCLEOTIDE SEQUENCE [LARGE SCALE GENOMIC DNA]</scope>
    <source>
        <strain evidence="3">NML 93-0612</strain>
    </source>
</reference>
<organism evidence="2 3">
    <name type="scientific">Corynebacterium hindlerae</name>
    <dbReference type="NCBI Taxonomy" id="699041"/>
    <lineage>
        <taxon>Bacteria</taxon>
        <taxon>Bacillati</taxon>
        <taxon>Actinomycetota</taxon>
        <taxon>Actinomycetes</taxon>
        <taxon>Mycobacteriales</taxon>
        <taxon>Corynebacteriaceae</taxon>
        <taxon>Corynebacterium</taxon>
    </lineage>
</organism>
<feature type="transmembrane region" description="Helical" evidence="1">
    <location>
        <begin position="34"/>
        <end position="54"/>
    </location>
</feature>
<feature type="transmembrane region" description="Helical" evidence="1">
    <location>
        <begin position="119"/>
        <end position="139"/>
    </location>
</feature>
<keyword evidence="1" id="KW-1133">Transmembrane helix</keyword>
<evidence type="ECO:0000256" key="1">
    <source>
        <dbReference type="SAM" id="Phobius"/>
    </source>
</evidence>
<evidence type="ECO:0000313" key="3">
    <source>
        <dbReference type="Proteomes" id="UP000515570"/>
    </source>
</evidence>
<keyword evidence="1" id="KW-0812">Transmembrane</keyword>
<dbReference type="Pfam" id="PF11377">
    <property type="entry name" value="DUF3180"/>
    <property type="match status" value="1"/>
</dbReference>
<name>A0A7G5FD93_9CORY</name>
<dbReference type="EMBL" id="CP059833">
    <property type="protein sequence ID" value="QMV84584.1"/>
    <property type="molecule type" value="Genomic_DNA"/>
</dbReference>